<dbReference type="GO" id="GO:0004801">
    <property type="term" value="F:transaldolase activity"/>
    <property type="evidence" value="ECO:0007669"/>
    <property type="project" value="UniProtKB-EC"/>
</dbReference>
<dbReference type="PANTHER" id="PTHR10683">
    <property type="entry name" value="TRANSALDOLASE"/>
    <property type="match status" value="1"/>
</dbReference>
<dbReference type="NCBIfam" id="TIGR02134">
    <property type="entry name" value="transald_staph"/>
    <property type="match status" value="1"/>
</dbReference>
<accession>A0A8E0IES4</accession>
<dbReference type="EC" id="2.2.1.2" evidence="2"/>
<dbReference type="PANTHER" id="PTHR10683:SF40">
    <property type="entry name" value="FRUCTOSE-6-PHOSPHATE ALDOLASE 1-RELATED"/>
    <property type="match status" value="1"/>
</dbReference>
<name>A0A8E0IES4_LACPA</name>
<comment type="caution">
    <text evidence="2">The sequence shown here is derived from an EMBL/GenBank/DDBJ whole genome shotgun (WGS) entry which is preliminary data.</text>
</comment>
<dbReference type="AlphaFoldDB" id="A0A8E0IES4"/>
<evidence type="ECO:0000313" key="2">
    <source>
        <dbReference type="EMBL" id="EPC49956.1"/>
    </source>
</evidence>
<dbReference type="SUPFAM" id="SSF51569">
    <property type="entry name" value="Aldolase"/>
    <property type="match status" value="1"/>
</dbReference>
<dbReference type="InterPro" id="IPR011861">
    <property type="entry name" value="Transald_staph-type"/>
</dbReference>
<dbReference type="Pfam" id="PF00923">
    <property type="entry name" value="TAL_FSA"/>
    <property type="match status" value="1"/>
</dbReference>
<dbReference type="EMBL" id="ANJX01000430">
    <property type="protein sequence ID" value="EPC49956.1"/>
    <property type="molecule type" value="Genomic_DNA"/>
</dbReference>
<dbReference type="InterPro" id="IPR001585">
    <property type="entry name" value="TAL/FSA"/>
</dbReference>
<evidence type="ECO:0000256" key="1">
    <source>
        <dbReference type="ARBA" id="ARBA00023270"/>
    </source>
</evidence>
<dbReference type="GO" id="GO:0005975">
    <property type="term" value="P:carbohydrate metabolic process"/>
    <property type="evidence" value="ECO:0007669"/>
    <property type="project" value="InterPro"/>
</dbReference>
<gene>
    <name evidence="2" type="ORF">Lpp77_16012</name>
</gene>
<evidence type="ECO:0000313" key="3">
    <source>
        <dbReference type="Proteomes" id="UP000014249"/>
    </source>
</evidence>
<protein>
    <submittedName>
        <fullName evidence="2">Translaldolase</fullName>
        <ecNumber evidence="2">2.2.1.2</ecNumber>
    </submittedName>
</protein>
<keyword evidence="2" id="KW-0808">Transferase</keyword>
<proteinExistence type="predicted"/>
<sequence>MKDFKISIYADGASVEGMVEAKNKWPISGFTTNPTLMKRAGISDYMSFAKDALNAVDGLPISFEVFADDFPTMKKEAEKLATLGKNVFVKIPITNTKGESSTPLIKELSAEGIQVNITAILTYEQVKETAEALSPNTNNIISVFAGRLADTGVDPIPLMQKCQDLVNQYPQASLLWASSRELLNIFQAEKLGVNIITVTNPILEKMRMVGLDPKELSLDTVQGFHNDVKALGFSIL</sequence>
<reference evidence="2 3" key="1">
    <citation type="journal article" date="2013" name="PLoS ONE">
        <title>Lactobacillus paracasei comparative genomics: towards species pan-genome definition and exploitation of diversity.</title>
        <authorList>
            <person name="Smokvina T."/>
            <person name="Wels M."/>
            <person name="Polka J."/>
            <person name="Chervaux C."/>
            <person name="Brisse S."/>
            <person name="Boekhorst J."/>
            <person name="van Hylckama Vlieg J.E."/>
            <person name="Siezen R.J."/>
        </authorList>
    </citation>
    <scope>NUCLEOTIDE SEQUENCE [LARGE SCALE GENOMIC DNA]</scope>
    <source>
        <strain evidence="2 3">CNCM I-4270</strain>
    </source>
</reference>
<dbReference type="Gene3D" id="3.20.20.70">
    <property type="entry name" value="Aldolase class I"/>
    <property type="match status" value="1"/>
</dbReference>
<dbReference type="Proteomes" id="UP000014249">
    <property type="component" value="Unassembled WGS sequence"/>
</dbReference>
<organism evidence="2 3">
    <name type="scientific">Lacticaseibacillus paracasei subsp. paracasei CNCM I-4270</name>
    <dbReference type="NCBI Taxonomy" id="1256202"/>
    <lineage>
        <taxon>Bacteria</taxon>
        <taxon>Bacillati</taxon>
        <taxon>Bacillota</taxon>
        <taxon>Bacilli</taxon>
        <taxon>Lactobacillales</taxon>
        <taxon>Lactobacillaceae</taxon>
        <taxon>Lacticaseibacillus</taxon>
    </lineage>
</organism>
<keyword evidence="1" id="KW-0704">Schiff base</keyword>
<dbReference type="InterPro" id="IPR013785">
    <property type="entry name" value="Aldolase_TIM"/>
</dbReference>